<comment type="caution">
    <text evidence="2">The sequence shown here is derived from an EMBL/GenBank/DDBJ whole genome shotgun (WGS) entry which is preliminary data.</text>
</comment>
<gene>
    <name evidence="2" type="ORF">LX16_2689</name>
</gene>
<keyword evidence="3" id="KW-1185">Reference proteome</keyword>
<evidence type="ECO:0000313" key="2">
    <source>
        <dbReference type="EMBL" id="TWJ11946.1"/>
    </source>
</evidence>
<feature type="region of interest" description="Disordered" evidence="1">
    <location>
        <begin position="1"/>
        <end position="35"/>
    </location>
</feature>
<feature type="compositionally biased region" description="Acidic residues" evidence="1">
    <location>
        <begin position="8"/>
        <end position="17"/>
    </location>
</feature>
<dbReference type="EMBL" id="VLLL01000006">
    <property type="protein sequence ID" value="TWJ11946.1"/>
    <property type="molecule type" value="Genomic_DNA"/>
</dbReference>
<organism evidence="2 3">
    <name type="scientific">Stackebrandtia albiflava</name>
    <dbReference type="NCBI Taxonomy" id="406432"/>
    <lineage>
        <taxon>Bacteria</taxon>
        <taxon>Bacillati</taxon>
        <taxon>Actinomycetota</taxon>
        <taxon>Actinomycetes</taxon>
        <taxon>Glycomycetales</taxon>
        <taxon>Glycomycetaceae</taxon>
        <taxon>Stackebrandtia</taxon>
    </lineage>
</organism>
<evidence type="ECO:0000313" key="3">
    <source>
        <dbReference type="Proteomes" id="UP000321617"/>
    </source>
</evidence>
<reference evidence="2 3" key="1">
    <citation type="journal article" date="2013" name="Stand. Genomic Sci.">
        <title>Genomic Encyclopedia of Type Strains, Phase I: The one thousand microbial genomes (KMG-I) project.</title>
        <authorList>
            <person name="Kyrpides N.C."/>
            <person name="Woyke T."/>
            <person name="Eisen J.A."/>
            <person name="Garrity G."/>
            <person name="Lilburn T.G."/>
            <person name="Beck B.J."/>
            <person name="Whitman W.B."/>
            <person name="Hugenholtz P."/>
            <person name="Klenk H.P."/>
        </authorList>
    </citation>
    <scope>NUCLEOTIDE SEQUENCE [LARGE SCALE GENOMIC DNA]</scope>
    <source>
        <strain evidence="2 3">DSM 45044</strain>
    </source>
</reference>
<protein>
    <submittedName>
        <fullName evidence="2">Uncharacterized protein</fullName>
    </submittedName>
</protein>
<dbReference type="AlphaFoldDB" id="A0A562V220"/>
<dbReference type="RefSeq" id="WP_147138669.1">
    <property type="nucleotide sequence ID" value="NZ_BAABIJ010000002.1"/>
</dbReference>
<name>A0A562V220_9ACTN</name>
<evidence type="ECO:0000256" key="1">
    <source>
        <dbReference type="SAM" id="MobiDB-lite"/>
    </source>
</evidence>
<accession>A0A562V220</accession>
<sequence>MSEYDPVGWDDDEASTEDSDRRRTVGGRRGAAPGSKEETVMIVSADPGWRVRIDGDGDTVVLAVGAWLYEDEEAWPLVVQPHRKTLDEPPGEYVILQPGEPDDAEF</sequence>
<proteinExistence type="predicted"/>
<dbReference type="Proteomes" id="UP000321617">
    <property type="component" value="Unassembled WGS sequence"/>
</dbReference>